<dbReference type="AlphaFoldDB" id="A0A1G2R1G4"/>
<reference evidence="2 3" key="1">
    <citation type="journal article" date="2016" name="Nat. Commun.">
        <title>Thousands of microbial genomes shed light on interconnected biogeochemical processes in an aquifer system.</title>
        <authorList>
            <person name="Anantharaman K."/>
            <person name="Brown C.T."/>
            <person name="Hug L.A."/>
            <person name="Sharon I."/>
            <person name="Castelle C.J."/>
            <person name="Probst A.J."/>
            <person name="Thomas B.C."/>
            <person name="Singh A."/>
            <person name="Wilkins M.J."/>
            <person name="Karaoz U."/>
            <person name="Brodie E.L."/>
            <person name="Williams K.H."/>
            <person name="Hubbard S.S."/>
            <person name="Banfield J.F."/>
        </authorList>
    </citation>
    <scope>NUCLEOTIDE SEQUENCE [LARGE SCALE GENOMIC DNA]</scope>
</reference>
<gene>
    <name evidence="2" type="ORF">A3C04_00595</name>
</gene>
<evidence type="ECO:0000313" key="3">
    <source>
        <dbReference type="Proteomes" id="UP000178092"/>
    </source>
</evidence>
<sequence>MRTKQIVGWVLLVIGILMIGWAVFSSAQIFAGAKKPPQVFEPQPRGLEMSEAASLSDGISSDDIQKQLDKALAHQIGRILPAGAVPSALNLFAWSLFVGIVMFAGAQIANIGIKLIT</sequence>
<feature type="transmembrane region" description="Helical" evidence="1">
    <location>
        <begin position="7"/>
        <end position="31"/>
    </location>
</feature>
<organism evidence="2 3">
    <name type="scientific">Candidatus Wildermuthbacteria bacterium RIFCSPHIGHO2_02_FULL_45_25</name>
    <dbReference type="NCBI Taxonomy" id="1802450"/>
    <lineage>
        <taxon>Bacteria</taxon>
        <taxon>Candidatus Wildermuthiibacteriota</taxon>
    </lineage>
</organism>
<feature type="transmembrane region" description="Helical" evidence="1">
    <location>
        <begin position="91"/>
        <end position="113"/>
    </location>
</feature>
<dbReference type="Proteomes" id="UP000178092">
    <property type="component" value="Unassembled WGS sequence"/>
</dbReference>
<proteinExistence type="predicted"/>
<name>A0A1G2R1G4_9BACT</name>
<keyword evidence="1" id="KW-0472">Membrane</keyword>
<dbReference type="EMBL" id="MHTV01000026">
    <property type="protein sequence ID" value="OHA66670.1"/>
    <property type="molecule type" value="Genomic_DNA"/>
</dbReference>
<evidence type="ECO:0000313" key="2">
    <source>
        <dbReference type="EMBL" id="OHA66670.1"/>
    </source>
</evidence>
<keyword evidence="1" id="KW-0812">Transmembrane</keyword>
<comment type="caution">
    <text evidence="2">The sequence shown here is derived from an EMBL/GenBank/DDBJ whole genome shotgun (WGS) entry which is preliminary data.</text>
</comment>
<keyword evidence="1" id="KW-1133">Transmembrane helix</keyword>
<protein>
    <submittedName>
        <fullName evidence="2">Uncharacterized protein</fullName>
    </submittedName>
</protein>
<accession>A0A1G2R1G4</accession>
<evidence type="ECO:0000256" key="1">
    <source>
        <dbReference type="SAM" id="Phobius"/>
    </source>
</evidence>